<feature type="domain" description="VTT" evidence="7">
    <location>
        <begin position="208"/>
        <end position="307"/>
    </location>
</feature>
<proteinExistence type="predicted"/>
<dbReference type="EMBL" id="CM035415">
    <property type="protein sequence ID" value="KAH7427056.1"/>
    <property type="molecule type" value="Genomic_DNA"/>
</dbReference>
<feature type="transmembrane region" description="Helical" evidence="6">
    <location>
        <begin position="155"/>
        <end position="182"/>
    </location>
</feature>
<comment type="subcellular location">
    <subcellularLocation>
        <location evidence="1">Cell membrane</location>
        <topology evidence="1">Multi-pass membrane protein</topology>
    </subcellularLocation>
</comment>
<dbReference type="Proteomes" id="UP000825935">
    <property type="component" value="Chromosome 10"/>
</dbReference>
<dbReference type="GO" id="GO:0005886">
    <property type="term" value="C:plasma membrane"/>
    <property type="evidence" value="ECO:0007669"/>
    <property type="project" value="UniProtKB-SubCell"/>
</dbReference>
<keyword evidence="3 6" id="KW-0812">Transmembrane</keyword>
<protein>
    <recommendedName>
        <fullName evidence="7">VTT domain-containing protein</fullName>
    </recommendedName>
</protein>
<organism evidence="8 9">
    <name type="scientific">Ceratopteris richardii</name>
    <name type="common">Triangle waterfern</name>
    <dbReference type="NCBI Taxonomy" id="49495"/>
    <lineage>
        <taxon>Eukaryota</taxon>
        <taxon>Viridiplantae</taxon>
        <taxon>Streptophyta</taxon>
        <taxon>Embryophyta</taxon>
        <taxon>Tracheophyta</taxon>
        <taxon>Polypodiopsida</taxon>
        <taxon>Polypodiidae</taxon>
        <taxon>Polypodiales</taxon>
        <taxon>Pteridineae</taxon>
        <taxon>Pteridaceae</taxon>
        <taxon>Parkerioideae</taxon>
        <taxon>Ceratopteris</taxon>
    </lineage>
</organism>
<comment type="caution">
    <text evidence="8">The sequence shown here is derived from an EMBL/GenBank/DDBJ whole genome shotgun (WGS) entry which is preliminary data.</text>
</comment>
<keyword evidence="2" id="KW-1003">Cell membrane</keyword>
<accession>A0A8T2TZG7</accession>
<feature type="transmembrane region" description="Helical" evidence="6">
    <location>
        <begin position="95"/>
        <end position="116"/>
    </location>
</feature>
<evidence type="ECO:0000313" key="8">
    <source>
        <dbReference type="EMBL" id="KAH7427056.1"/>
    </source>
</evidence>
<dbReference type="InterPro" id="IPR032816">
    <property type="entry name" value="VTT_dom"/>
</dbReference>
<sequence length="373" mass="41436">MAFSLPTSVTCRKVPWSGNCQAPRSYAVSKLSQCHSLQKSFAFSYDNALQLRFSHSRHMQFNLCAENQPSADSWTEEMNEDMLKMNNDQTTNKNWLLKLLILAVIMAAIFTITGALQPQTSNVMSSTIPVNAGHYYKIRLFKRDLLIGERSPGWVYFWLLMAAGFGLFVSEEALNVWVGATLARILNFQSWIEFINSLSINGPYICSTMFWVYWGVCISDMIPFYAGRFTSQTKAGDAIKKKLGVNEEKLSTISRTVQRYGNLIGFVERFSLGVRNPTAFVAGAMGVPPEKYFSGVCVGALITMPLQMGLGCILREHPVKALAGVAAAMAAWTVFPYVAAAVASIAFVIWNKLRQQHHQPPAPSNEGNNQEVA</sequence>
<dbReference type="PANTHER" id="PTHR30353">
    <property type="entry name" value="INNER MEMBRANE PROTEIN DEDA-RELATED"/>
    <property type="match status" value="1"/>
</dbReference>
<evidence type="ECO:0000256" key="3">
    <source>
        <dbReference type="ARBA" id="ARBA00022692"/>
    </source>
</evidence>
<feature type="transmembrane region" description="Helical" evidence="6">
    <location>
        <begin position="292"/>
        <end position="314"/>
    </location>
</feature>
<dbReference type="OrthoDB" id="566028at2759"/>
<gene>
    <name evidence="8" type="ORF">KP509_10G028500</name>
</gene>
<reference evidence="8" key="1">
    <citation type="submission" date="2021-08" db="EMBL/GenBank/DDBJ databases">
        <title>WGS assembly of Ceratopteris richardii.</title>
        <authorList>
            <person name="Marchant D.B."/>
            <person name="Chen G."/>
            <person name="Jenkins J."/>
            <person name="Shu S."/>
            <person name="Leebens-Mack J."/>
            <person name="Grimwood J."/>
            <person name="Schmutz J."/>
            <person name="Soltis P."/>
            <person name="Soltis D."/>
            <person name="Chen Z.-H."/>
        </authorList>
    </citation>
    <scope>NUCLEOTIDE SEQUENCE</scope>
    <source>
        <strain evidence="8">Whitten #5841</strain>
        <tissue evidence="8">Leaf</tissue>
    </source>
</reference>
<dbReference type="PANTHER" id="PTHR30353:SF0">
    <property type="entry name" value="TRANSMEMBRANE PROTEIN"/>
    <property type="match status" value="1"/>
</dbReference>
<dbReference type="Pfam" id="PF09335">
    <property type="entry name" value="VTT_dom"/>
    <property type="match status" value="1"/>
</dbReference>
<evidence type="ECO:0000256" key="2">
    <source>
        <dbReference type="ARBA" id="ARBA00022475"/>
    </source>
</evidence>
<keyword evidence="5 6" id="KW-0472">Membrane</keyword>
<feature type="transmembrane region" description="Helical" evidence="6">
    <location>
        <begin position="321"/>
        <end position="350"/>
    </location>
</feature>
<evidence type="ECO:0000256" key="1">
    <source>
        <dbReference type="ARBA" id="ARBA00004651"/>
    </source>
</evidence>
<evidence type="ECO:0000259" key="7">
    <source>
        <dbReference type="Pfam" id="PF09335"/>
    </source>
</evidence>
<evidence type="ECO:0000313" key="9">
    <source>
        <dbReference type="Proteomes" id="UP000825935"/>
    </source>
</evidence>
<dbReference type="OMA" id="DSWTEEM"/>
<keyword evidence="9" id="KW-1185">Reference proteome</keyword>
<keyword evidence="4 6" id="KW-1133">Transmembrane helix</keyword>
<dbReference type="AlphaFoldDB" id="A0A8T2TZG7"/>
<evidence type="ECO:0000256" key="5">
    <source>
        <dbReference type="ARBA" id="ARBA00023136"/>
    </source>
</evidence>
<evidence type="ECO:0000256" key="4">
    <source>
        <dbReference type="ARBA" id="ARBA00022989"/>
    </source>
</evidence>
<dbReference type="InterPro" id="IPR032818">
    <property type="entry name" value="DedA-like"/>
</dbReference>
<evidence type="ECO:0000256" key="6">
    <source>
        <dbReference type="SAM" id="Phobius"/>
    </source>
</evidence>
<name>A0A8T2TZG7_CERRI</name>